<organism evidence="2 4">
    <name type="scientific">Thalassovita autumnalis</name>
    <dbReference type="NCBI Taxonomy" id="2072972"/>
    <lineage>
        <taxon>Bacteria</taxon>
        <taxon>Pseudomonadati</taxon>
        <taxon>Pseudomonadota</taxon>
        <taxon>Alphaproteobacteria</taxon>
        <taxon>Rhodobacterales</taxon>
        <taxon>Roseobacteraceae</taxon>
        <taxon>Thalassovita</taxon>
    </lineage>
</organism>
<evidence type="ECO:0000313" key="1">
    <source>
        <dbReference type="EMBL" id="CUH64710.1"/>
    </source>
</evidence>
<accession>A0A0P1FUA8</accession>
<evidence type="ECO:0000313" key="3">
    <source>
        <dbReference type="Proteomes" id="UP000051086"/>
    </source>
</evidence>
<keyword evidence="3" id="KW-1185">Reference proteome</keyword>
<evidence type="ECO:0000313" key="4">
    <source>
        <dbReference type="Proteomes" id="UP000051887"/>
    </source>
</evidence>
<dbReference type="Proteomes" id="UP000051887">
    <property type="component" value="Unassembled WGS sequence"/>
</dbReference>
<dbReference type="Proteomes" id="UP000051086">
    <property type="component" value="Unassembled WGS sequence"/>
</dbReference>
<sequence length="63" mass="6898">MVHPKHPEQSLVSFLQARARDSGATFIEYVQQLGRDEKVALRSNDFNAQNVISALGSGLIASK</sequence>
<protein>
    <submittedName>
        <fullName evidence="2">Uncharacterized protein</fullName>
    </submittedName>
</protein>
<reference evidence="2 4" key="2">
    <citation type="submission" date="2015-09" db="EMBL/GenBank/DDBJ databases">
        <authorList>
            <consortium name="Swine Surveillance"/>
        </authorList>
    </citation>
    <scope>NUCLEOTIDE SEQUENCE [LARGE SCALE GENOMIC DNA]</scope>
    <source>
        <strain evidence="2 4">5120</strain>
    </source>
</reference>
<gene>
    <name evidence="1" type="ORF">TL5118_00986</name>
    <name evidence="2" type="ORF">TL5120_00590</name>
</gene>
<proteinExistence type="predicted"/>
<dbReference type="EMBL" id="CYSC01000014">
    <property type="protein sequence ID" value="CUH70810.1"/>
    <property type="molecule type" value="Genomic_DNA"/>
</dbReference>
<reference evidence="1 3" key="1">
    <citation type="submission" date="2015-09" db="EMBL/GenBank/DDBJ databases">
        <authorList>
            <person name="Rodrigo-Torres L."/>
            <person name="Arahal D.R."/>
        </authorList>
    </citation>
    <scope>NUCLEOTIDE SEQUENCE [LARGE SCALE GENOMIC DNA]</scope>
    <source>
        <strain evidence="1 3">CECT 5118</strain>
    </source>
</reference>
<name>A0A0P1FUA8_9RHOB</name>
<dbReference type="AlphaFoldDB" id="A0A0P1FUA8"/>
<evidence type="ECO:0000313" key="2">
    <source>
        <dbReference type="EMBL" id="CUH70810.1"/>
    </source>
</evidence>
<dbReference type="EMBL" id="CYSB01000017">
    <property type="protein sequence ID" value="CUH64710.1"/>
    <property type="molecule type" value="Genomic_DNA"/>
</dbReference>